<dbReference type="VEuPathDB" id="FungiDB:PAAG_01428"/>
<proteinExistence type="predicted"/>
<dbReference type="RefSeq" id="XP_002796420.2">
    <property type="nucleotide sequence ID" value="XM_002796374.2"/>
</dbReference>
<dbReference type="Proteomes" id="UP000002059">
    <property type="component" value="Partially assembled WGS sequence"/>
</dbReference>
<accession>C1GSD3</accession>
<dbReference type="KEGG" id="pbl:PAAG_01428"/>
<reference evidence="1 2" key="1">
    <citation type="journal article" date="2011" name="PLoS Genet.">
        <title>Comparative genomic analysis of human fungal pathogens causing paracoccidioidomycosis.</title>
        <authorList>
            <person name="Desjardins C.A."/>
            <person name="Champion M.D."/>
            <person name="Holder J.W."/>
            <person name="Muszewska A."/>
            <person name="Goldberg J."/>
            <person name="Bailao A.M."/>
            <person name="Brigido M.M."/>
            <person name="Ferreira M.E."/>
            <person name="Garcia A.M."/>
            <person name="Grynberg M."/>
            <person name="Gujja S."/>
            <person name="Heiman D.I."/>
            <person name="Henn M.R."/>
            <person name="Kodira C.D."/>
            <person name="Leon-Narvaez H."/>
            <person name="Longo L.V."/>
            <person name="Ma L.J."/>
            <person name="Malavazi I."/>
            <person name="Matsuo A.L."/>
            <person name="Morais F.V."/>
            <person name="Pereira M."/>
            <person name="Rodriguez-Brito S."/>
            <person name="Sakthikumar S."/>
            <person name="Salem-Izacc S.M."/>
            <person name="Sykes S.M."/>
            <person name="Teixeira M.M."/>
            <person name="Vallejo M.C."/>
            <person name="Walter M.E."/>
            <person name="Yandava C."/>
            <person name="Young S."/>
            <person name="Zeng Q."/>
            <person name="Zucker J."/>
            <person name="Felipe M.S."/>
            <person name="Goldman G.H."/>
            <person name="Haas B.J."/>
            <person name="McEwen J.G."/>
            <person name="Nino-Vega G."/>
            <person name="Puccia R."/>
            <person name="San-Blas G."/>
            <person name="Soares C.M."/>
            <person name="Birren B.W."/>
            <person name="Cuomo C.A."/>
        </authorList>
    </citation>
    <scope>NUCLEOTIDE SEQUENCE [LARGE SCALE GENOMIC DNA]</scope>
    <source>
        <strain evidence="2">ATCC MYA-826 / Pb01</strain>
    </source>
</reference>
<dbReference type="AlphaFoldDB" id="C1GSD3"/>
<evidence type="ECO:0000313" key="1">
    <source>
        <dbReference type="EMBL" id="EEH38966.2"/>
    </source>
</evidence>
<organism evidence="1 2">
    <name type="scientific">Paracoccidioides lutzii (strain ATCC MYA-826 / Pb01)</name>
    <name type="common">Paracoccidioides brasiliensis</name>
    <dbReference type="NCBI Taxonomy" id="502779"/>
    <lineage>
        <taxon>Eukaryota</taxon>
        <taxon>Fungi</taxon>
        <taxon>Dikarya</taxon>
        <taxon>Ascomycota</taxon>
        <taxon>Pezizomycotina</taxon>
        <taxon>Eurotiomycetes</taxon>
        <taxon>Eurotiomycetidae</taxon>
        <taxon>Onygenales</taxon>
        <taxon>Ajellomycetaceae</taxon>
        <taxon>Paracoccidioides</taxon>
    </lineage>
</organism>
<dbReference type="GeneID" id="9099777"/>
<dbReference type="EMBL" id="KN293994">
    <property type="protein sequence ID" value="EEH38966.2"/>
    <property type="molecule type" value="Genomic_DNA"/>
</dbReference>
<dbReference type="OrthoDB" id="10339856at2759"/>
<evidence type="ECO:0000313" key="2">
    <source>
        <dbReference type="Proteomes" id="UP000002059"/>
    </source>
</evidence>
<keyword evidence="2" id="KW-1185">Reference proteome</keyword>
<gene>
    <name evidence="1" type="ORF">PAAG_01428</name>
</gene>
<dbReference type="HOGENOM" id="CLU_2360296_0_0_1"/>
<sequence length="96" mass="10996">MERGAKNGALDLRENFACGSRRRYDGLVPVPSMEMGMAGIEPEYKEMLNRMRVITNCFLRYLGKILILGRKNDTRSPRPDSDRISMAWVISDISTR</sequence>
<name>C1GSD3_PARBA</name>
<protein>
    <submittedName>
        <fullName evidence="1">Uncharacterized protein</fullName>
    </submittedName>
</protein>